<name>X0V1P7_9ZZZZ</name>
<accession>X0V1P7</accession>
<dbReference type="Pfam" id="PF07244">
    <property type="entry name" value="POTRA"/>
    <property type="match status" value="1"/>
</dbReference>
<dbReference type="Gene3D" id="3.10.20.310">
    <property type="entry name" value="membrane protein fhac"/>
    <property type="match status" value="1"/>
</dbReference>
<evidence type="ECO:0000259" key="1">
    <source>
        <dbReference type="Pfam" id="PF07244"/>
    </source>
</evidence>
<feature type="domain" description="POTRA" evidence="1">
    <location>
        <begin position="27"/>
        <end position="87"/>
    </location>
</feature>
<dbReference type="AlphaFoldDB" id="X0V1P7"/>
<comment type="caution">
    <text evidence="2">The sequence shown here is derived from an EMBL/GenBank/DDBJ whole genome shotgun (WGS) entry which is preliminary data.</text>
</comment>
<dbReference type="EMBL" id="BARS01022181">
    <property type="protein sequence ID" value="GAG12020.1"/>
    <property type="molecule type" value="Genomic_DNA"/>
</dbReference>
<organism evidence="2">
    <name type="scientific">marine sediment metagenome</name>
    <dbReference type="NCBI Taxonomy" id="412755"/>
    <lineage>
        <taxon>unclassified sequences</taxon>
        <taxon>metagenomes</taxon>
        <taxon>ecological metagenomes</taxon>
    </lineage>
</organism>
<reference evidence="2" key="1">
    <citation type="journal article" date="2014" name="Front. Microbiol.">
        <title>High frequency of phylogenetically diverse reductive dehalogenase-homologous genes in deep subseafloor sedimentary metagenomes.</title>
        <authorList>
            <person name="Kawai M."/>
            <person name="Futagami T."/>
            <person name="Toyoda A."/>
            <person name="Takaki Y."/>
            <person name="Nishi S."/>
            <person name="Hori S."/>
            <person name="Arai W."/>
            <person name="Tsubouchi T."/>
            <person name="Morono Y."/>
            <person name="Uchiyama I."/>
            <person name="Ito T."/>
            <person name="Fujiyama A."/>
            <person name="Inagaki F."/>
            <person name="Takami H."/>
        </authorList>
    </citation>
    <scope>NUCLEOTIDE SEQUENCE</scope>
    <source>
        <strain evidence="2">Expedition CK06-06</strain>
    </source>
</reference>
<dbReference type="InterPro" id="IPR010827">
    <property type="entry name" value="BamA/TamA_POTRA"/>
</dbReference>
<sequence>MLYVLFLGSAVLYSQENTASELINSVSIIIDHKAGGEEIEDLITIRPGDLFSLKKINNSIKQIYKTGLFSEIKVLKTGGNRLDLTFLLSSRFFVRKIFFQGSDGVPGRKLREGIFSLTEGGSFSESKLKKAVEEIQEV</sequence>
<protein>
    <recommendedName>
        <fullName evidence="1">POTRA domain-containing protein</fullName>
    </recommendedName>
</protein>
<proteinExistence type="predicted"/>
<feature type="non-terminal residue" evidence="2">
    <location>
        <position position="138"/>
    </location>
</feature>
<gene>
    <name evidence="2" type="ORF">S01H1_35488</name>
</gene>
<evidence type="ECO:0000313" key="2">
    <source>
        <dbReference type="EMBL" id="GAG12020.1"/>
    </source>
</evidence>
<dbReference type="GO" id="GO:0019867">
    <property type="term" value="C:outer membrane"/>
    <property type="evidence" value="ECO:0007669"/>
    <property type="project" value="InterPro"/>
</dbReference>